<comment type="caution">
    <text evidence="1">The sequence shown here is derived from an EMBL/GenBank/DDBJ whole genome shotgun (WGS) entry which is preliminary data.</text>
</comment>
<dbReference type="EMBL" id="LAZR01053103">
    <property type="protein sequence ID" value="KKK81483.1"/>
    <property type="molecule type" value="Genomic_DNA"/>
</dbReference>
<dbReference type="AlphaFoldDB" id="A0A0F8YJB7"/>
<gene>
    <name evidence="1" type="ORF">LCGC14_2812950</name>
</gene>
<accession>A0A0F8YJB7</accession>
<sequence length="38" mass="4375">TNTIQYRLSRVRGMPEALDIGHAMGRNKKAYQEALAWK</sequence>
<proteinExistence type="predicted"/>
<protein>
    <submittedName>
        <fullName evidence="1">Uncharacterized protein</fullName>
    </submittedName>
</protein>
<organism evidence="1">
    <name type="scientific">marine sediment metagenome</name>
    <dbReference type="NCBI Taxonomy" id="412755"/>
    <lineage>
        <taxon>unclassified sequences</taxon>
        <taxon>metagenomes</taxon>
        <taxon>ecological metagenomes</taxon>
    </lineage>
</organism>
<reference evidence="1" key="1">
    <citation type="journal article" date="2015" name="Nature">
        <title>Complex archaea that bridge the gap between prokaryotes and eukaryotes.</title>
        <authorList>
            <person name="Spang A."/>
            <person name="Saw J.H."/>
            <person name="Jorgensen S.L."/>
            <person name="Zaremba-Niedzwiedzka K."/>
            <person name="Martijn J."/>
            <person name="Lind A.E."/>
            <person name="van Eijk R."/>
            <person name="Schleper C."/>
            <person name="Guy L."/>
            <person name="Ettema T.J."/>
        </authorList>
    </citation>
    <scope>NUCLEOTIDE SEQUENCE</scope>
</reference>
<feature type="non-terminal residue" evidence="1">
    <location>
        <position position="1"/>
    </location>
</feature>
<evidence type="ECO:0000313" key="1">
    <source>
        <dbReference type="EMBL" id="KKK81483.1"/>
    </source>
</evidence>
<name>A0A0F8YJB7_9ZZZZ</name>